<keyword evidence="3" id="KW-1185">Reference proteome</keyword>
<keyword evidence="1" id="KW-0472">Membrane</keyword>
<comment type="caution">
    <text evidence="2">The sequence shown here is derived from an EMBL/GenBank/DDBJ whole genome shotgun (WGS) entry which is preliminary data.</text>
</comment>
<reference evidence="2" key="2">
    <citation type="submission" date="2023-07" db="EMBL/GenBank/DDBJ databases">
        <authorList>
            <consortium name="Lawrence Berkeley National Laboratory"/>
            <person name="Haridas S."/>
            <person name="Hensen N."/>
            <person name="Bonometti L."/>
            <person name="Westerberg I."/>
            <person name="Brannstrom I.O."/>
            <person name="Guillou S."/>
            <person name="Cros-Aarteil S."/>
            <person name="Calhoun S."/>
            <person name="Kuo A."/>
            <person name="Mondo S."/>
            <person name="Pangilinan J."/>
            <person name="Riley R."/>
            <person name="LaButti K."/>
            <person name="Andreopoulos B."/>
            <person name="Lipzen A."/>
            <person name="Chen C."/>
            <person name="Yanf M."/>
            <person name="Daum C."/>
            <person name="Ng V."/>
            <person name="Clum A."/>
            <person name="Steindorff A."/>
            <person name="Ohm R."/>
            <person name="Martin F."/>
            <person name="Silar P."/>
            <person name="Natvig D."/>
            <person name="Lalanne C."/>
            <person name="Gautier V."/>
            <person name="Ament-velasquez S.L."/>
            <person name="Kruys A."/>
            <person name="Hutchinson M.I."/>
            <person name="Powell A.J."/>
            <person name="Barry K."/>
            <person name="Miller A.N."/>
            <person name="Grigoriev I.V."/>
            <person name="Debuchy R."/>
            <person name="Gladieux P."/>
            <person name="Thoren M.H."/>
            <person name="Johannesson H."/>
        </authorList>
    </citation>
    <scope>NUCLEOTIDE SEQUENCE</scope>
    <source>
        <strain evidence="2">FGSC 1904</strain>
    </source>
</reference>
<dbReference type="AlphaFoldDB" id="A0AAE0UCF6"/>
<accession>A0AAE0UCF6</accession>
<proteinExistence type="predicted"/>
<name>A0AAE0UCF6_SORBR</name>
<evidence type="ECO:0000313" key="3">
    <source>
        <dbReference type="Proteomes" id="UP001281003"/>
    </source>
</evidence>
<keyword evidence="1" id="KW-1133">Transmembrane helix</keyword>
<organism evidence="2 3">
    <name type="scientific">Sordaria brevicollis</name>
    <dbReference type="NCBI Taxonomy" id="83679"/>
    <lineage>
        <taxon>Eukaryota</taxon>
        <taxon>Fungi</taxon>
        <taxon>Dikarya</taxon>
        <taxon>Ascomycota</taxon>
        <taxon>Pezizomycotina</taxon>
        <taxon>Sordariomycetes</taxon>
        <taxon>Sordariomycetidae</taxon>
        <taxon>Sordariales</taxon>
        <taxon>Sordariaceae</taxon>
        <taxon>Sordaria</taxon>
    </lineage>
</organism>
<evidence type="ECO:0000313" key="2">
    <source>
        <dbReference type="EMBL" id="KAK3399007.1"/>
    </source>
</evidence>
<keyword evidence="1" id="KW-0812">Transmembrane</keyword>
<protein>
    <submittedName>
        <fullName evidence="2">Uncharacterized protein</fullName>
    </submittedName>
</protein>
<evidence type="ECO:0000256" key="1">
    <source>
        <dbReference type="SAM" id="Phobius"/>
    </source>
</evidence>
<sequence>MASGGRRRSVPCRGSYEEVLGFVRKERTGKPAAERSYNIPIWFYETTLYFFYIKGFETSFLIDSKLFLIIGVPKFDYRFEVGKALFYYCLTVLIRLYFGFFNLIYTVLEKESRLFIYNFKGGGLAVYLYNN</sequence>
<reference evidence="2" key="1">
    <citation type="journal article" date="2023" name="Mol. Phylogenet. Evol.">
        <title>Genome-scale phylogeny and comparative genomics of the fungal order Sordariales.</title>
        <authorList>
            <person name="Hensen N."/>
            <person name="Bonometti L."/>
            <person name="Westerberg I."/>
            <person name="Brannstrom I.O."/>
            <person name="Guillou S."/>
            <person name="Cros-Aarteil S."/>
            <person name="Calhoun S."/>
            <person name="Haridas S."/>
            <person name="Kuo A."/>
            <person name="Mondo S."/>
            <person name="Pangilinan J."/>
            <person name="Riley R."/>
            <person name="LaButti K."/>
            <person name="Andreopoulos B."/>
            <person name="Lipzen A."/>
            <person name="Chen C."/>
            <person name="Yan M."/>
            <person name="Daum C."/>
            <person name="Ng V."/>
            <person name="Clum A."/>
            <person name="Steindorff A."/>
            <person name="Ohm R.A."/>
            <person name="Martin F."/>
            <person name="Silar P."/>
            <person name="Natvig D.O."/>
            <person name="Lalanne C."/>
            <person name="Gautier V."/>
            <person name="Ament-Velasquez S.L."/>
            <person name="Kruys A."/>
            <person name="Hutchinson M.I."/>
            <person name="Powell A.J."/>
            <person name="Barry K."/>
            <person name="Miller A.N."/>
            <person name="Grigoriev I.V."/>
            <person name="Debuchy R."/>
            <person name="Gladieux P."/>
            <person name="Hiltunen Thoren M."/>
            <person name="Johannesson H."/>
        </authorList>
    </citation>
    <scope>NUCLEOTIDE SEQUENCE</scope>
    <source>
        <strain evidence="2">FGSC 1904</strain>
    </source>
</reference>
<feature type="transmembrane region" description="Helical" evidence="1">
    <location>
        <begin position="85"/>
        <end position="108"/>
    </location>
</feature>
<dbReference type="EMBL" id="JAUTDP010000005">
    <property type="protein sequence ID" value="KAK3399007.1"/>
    <property type="molecule type" value="Genomic_DNA"/>
</dbReference>
<gene>
    <name evidence="2" type="ORF">B0T20DRAFT_392034</name>
</gene>
<dbReference type="Proteomes" id="UP001281003">
    <property type="component" value="Unassembled WGS sequence"/>
</dbReference>